<proteinExistence type="predicted"/>
<dbReference type="AlphaFoldDB" id="A0A0G3X9Q9"/>
<dbReference type="Pfam" id="PF07007">
    <property type="entry name" value="LprI"/>
    <property type="match status" value="1"/>
</dbReference>
<name>A0A0G3X9Q9_9SPHN</name>
<protein>
    <submittedName>
        <fullName evidence="2">Urease</fullName>
    </submittedName>
</protein>
<organism evidence="2 3">
    <name type="scientific">Pelagerythrobacter marensis</name>
    <dbReference type="NCBI Taxonomy" id="543877"/>
    <lineage>
        <taxon>Bacteria</taxon>
        <taxon>Pseudomonadati</taxon>
        <taxon>Pseudomonadota</taxon>
        <taxon>Alphaproteobacteria</taxon>
        <taxon>Sphingomonadales</taxon>
        <taxon>Erythrobacteraceae</taxon>
        <taxon>Pelagerythrobacter</taxon>
    </lineage>
</organism>
<feature type="domain" description="Lysozyme inhibitor LprI-like N-terminal" evidence="1">
    <location>
        <begin position="18"/>
        <end position="118"/>
    </location>
</feature>
<keyword evidence="3" id="KW-1185">Reference proteome</keyword>
<reference evidence="2 3" key="1">
    <citation type="submission" date="2015-06" db="EMBL/GenBank/DDBJ databases">
        <authorList>
            <person name="Kim K.M."/>
        </authorList>
    </citation>
    <scope>NUCLEOTIDE SEQUENCE [LARGE SCALE GENOMIC DNA]</scope>
    <source>
        <strain evidence="2 3">KCTC 22370</strain>
    </source>
</reference>
<dbReference type="OrthoDB" id="7340239at2"/>
<dbReference type="Gene3D" id="1.20.1270.180">
    <property type="match status" value="1"/>
</dbReference>
<gene>
    <name evidence="2" type="ORF">AM2010_1002</name>
</gene>
<dbReference type="KEGG" id="amx:AM2010_1002"/>
<accession>A0A0G3X9Q9</accession>
<dbReference type="Proteomes" id="UP000037643">
    <property type="component" value="Chromosome"/>
</dbReference>
<dbReference type="STRING" id="543877.AM2010_1002"/>
<evidence type="ECO:0000313" key="2">
    <source>
        <dbReference type="EMBL" id="AKM07078.1"/>
    </source>
</evidence>
<dbReference type="PATRIC" id="fig|543877.4.peg.1015"/>
<sequence>MMLVAALMLMQGAASDCEDPYTQTGMNRCAALEYEASDTALNAQWKVTAAEMKRRDTHAVDDGRPGYFDALLAAQRAWIAYRDAHCTTVGYYARGGSLEPLLVSTCKTDLTEERTRALRDLITQ</sequence>
<dbReference type="EMBL" id="CP011805">
    <property type="protein sequence ID" value="AKM07078.1"/>
    <property type="molecule type" value="Genomic_DNA"/>
</dbReference>
<dbReference type="RefSeq" id="WP_047806155.1">
    <property type="nucleotide sequence ID" value="NZ_LMVG01000001.1"/>
</dbReference>
<evidence type="ECO:0000259" key="1">
    <source>
        <dbReference type="Pfam" id="PF07007"/>
    </source>
</evidence>
<evidence type="ECO:0000313" key="3">
    <source>
        <dbReference type="Proteomes" id="UP000037643"/>
    </source>
</evidence>
<dbReference type="InterPro" id="IPR009739">
    <property type="entry name" value="LprI-like_N"/>
</dbReference>